<sequence length="46" mass="5351">MIKKSVRISVICAQKNFIEFALTCLEFEECLFLKLNCKLETNRAPD</sequence>
<organism evidence="1 2">
    <name type="scientific">Kaistella antarctica</name>
    <dbReference type="NCBI Taxonomy" id="266748"/>
    <lineage>
        <taxon>Bacteria</taxon>
        <taxon>Pseudomonadati</taxon>
        <taxon>Bacteroidota</taxon>
        <taxon>Flavobacteriia</taxon>
        <taxon>Flavobacteriales</taxon>
        <taxon>Weeksellaceae</taxon>
        <taxon>Chryseobacterium group</taxon>
        <taxon>Kaistella</taxon>
    </lineage>
</organism>
<evidence type="ECO:0000313" key="1">
    <source>
        <dbReference type="EMBL" id="VEI01056.1"/>
    </source>
</evidence>
<reference evidence="1 2" key="1">
    <citation type="submission" date="2018-12" db="EMBL/GenBank/DDBJ databases">
        <authorList>
            <consortium name="Pathogen Informatics"/>
        </authorList>
    </citation>
    <scope>NUCLEOTIDE SEQUENCE [LARGE SCALE GENOMIC DNA]</scope>
    <source>
        <strain evidence="1 2">NCTC13489</strain>
    </source>
</reference>
<dbReference type="KEGG" id="cant:NCTC13489_02521"/>
<gene>
    <name evidence="1" type="ORF">NCTC13489_02521</name>
</gene>
<dbReference type="Proteomes" id="UP000270036">
    <property type="component" value="Chromosome"/>
</dbReference>
<evidence type="ECO:0000313" key="2">
    <source>
        <dbReference type="Proteomes" id="UP000270036"/>
    </source>
</evidence>
<accession>A0A3S4UZV1</accession>
<name>A0A3S4UZV1_9FLAO</name>
<dbReference type="EMBL" id="LR134441">
    <property type="protein sequence ID" value="VEI01056.1"/>
    <property type="molecule type" value="Genomic_DNA"/>
</dbReference>
<proteinExistence type="predicted"/>
<dbReference type="AlphaFoldDB" id="A0A3S4UZV1"/>
<protein>
    <submittedName>
        <fullName evidence="1">Uncharacterized protein</fullName>
    </submittedName>
</protein>